<dbReference type="AlphaFoldDB" id="A0A512DNZ2"/>
<dbReference type="SUPFAM" id="SSF140931">
    <property type="entry name" value="Fic-like"/>
    <property type="match status" value="1"/>
</dbReference>
<evidence type="ECO:0000259" key="8">
    <source>
        <dbReference type="PROSITE" id="PS51459"/>
    </source>
</evidence>
<evidence type="ECO:0000256" key="4">
    <source>
        <dbReference type="ARBA" id="ARBA00022840"/>
    </source>
</evidence>
<dbReference type="GO" id="GO:0005524">
    <property type="term" value="F:ATP binding"/>
    <property type="evidence" value="ECO:0007669"/>
    <property type="project" value="UniProtKB-KW"/>
</dbReference>
<name>A0A512DNZ2_9PROT</name>
<evidence type="ECO:0000256" key="5">
    <source>
        <dbReference type="ARBA" id="ARBA00034531"/>
    </source>
</evidence>
<dbReference type="GO" id="GO:0051302">
    <property type="term" value="P:regulation of cell division"/>
    <property type="evidence" value="ECO:0007669"/>
    <property type="project" value="TreeGrafter"/>
</dbReference>
<dbReference type="EC" id="2.7.7.108" evidence="5"/>
<keyword evidence="4" id="KW-0067">ATP-binding</keyword>
<dbReference type="Proteomes" id="UP000321523">
    <property type="component" value="Unassembled WGS sequence"/>
</dbReference>
<dbReference type="Pfam" id="PF02661">
    <property type="entry name" value="Fic"/>
    <property type="match status" value="1"/>
</dbReference>
<evidence type="ECO:0000256" key="1">
    <source>
        <dbReference type="ARBA" id="ARBA00022679"/>
    </source>
</evidence>
<dbReference type="PANTHER" id="PTHR39560">
    <property type="entry name" value="PROTEIN ADENYLYLTRANSFERASE FIC-RELATED"/>
    <property type="match status" value="1"/>
</dbReference>
<proteinExistence type="predicted"/>
<evidence type="ECO:0000256" key="2">
    <source>
        <dbReference type="ARBA" id="ARBA00022695"/>
    </source>
</evidence>
<evidence type="ECO:0000256" key="7">
    <source>
        <dbReference type="ARBA" id="ARBA00048696"/>
    </source>
</evidence>
<dbReference type="PROSITE" id="PS51459">
    <property type="entry name" value="FIDO"/>
    <property type="match status" value="1"/>
</dbReference>
<dbReference type="InterPro" id="IPR003812">
    <property type="entry name" value="Fido"/>
</dbReference>
<evidence type="ECO:0000256" key="3">
    <source>
        <dbReference type="ARBA" id="ARBA00022741"/>
    </source>
</evidence>
<reference evidence="9 10" key="1">
    <citation type="submission" date="2019-07" db="EMBL/GenBank/DDBJ databases">
        <title>Whole genome shotgun sequence of Skermanella aerolata NBRC 106429.</title>
        <authorList>
            <person name="Hosoyama A."/>
            <person name="Uohara A."/>
            <person name="Ohji S."/>
            <person name="Ichikawa N."/>
        </authorList>
    </citation>
    <scope>NUCLEOTIDE SEQUENCE [LARGE SCALE GENOMIC DNA]</scope>
    <source>
        <strain evidence="9 10">NBRC 106429</strain>
    </source>
</reference>
<evidence type="ECO:0000256" key="6">
    <source>
        <dbReference type="ARBA" id="ARBA00047939"/>
    </source>
</evidence>
<organism evidence="9 10">
    <name type="scientific">Skermanella aerolata</name>
    <dbReference type="NCBI Taxonomy" id="393310"/>
    <lineage>
        <taxon>Bacteria</taxon>
        <taxon>Pseudomonadati</taxon>
        <taxon>Pseudomonadota</taxon>
        <taxon>Alphaproteobacteria</taxon>
        <taxon>Rhodospirillales</taxon>
        <taxon>Azospirillaceae</taxon>
        <taxon>Skermanella</taxon>
    </lineage>
</organism>
<evidence type="ECO:0000313" key="9">
    <source>
        <dbReference type="EMBL" id="GEO38192.1"/>
    </source>
</evidence>
<dbReference type="OrthoDB" id="9813719at2"/>
<comment type="catalytic activity">
    <reaction evidence="6">
        <text>L-threonyl-[protein] + ATP = 3-O-(5'-adenylyl)-L-threonyl-[protein] + diphosphate</text>
        <dbReference type="Rhea" id="RHEA:54292"/>
        <dbReference type="Rhea" id="RHEA-COMP:11060"/>
        <dbReference type="Rhea" id="RHEA-COMP:13847"/>
        <dbReference type="ChEBI" id="CHEBI:30013"/>
        <dbReference type="ChEBI" id="CHEBI:30616"/>
        <dbReference type="ChEBI" id="CHEBI:33019"/>
        <dbReference type="ChEBI" id="CHEBI:138113"/>
        <dbReference type="EC" id="2.7.7.108"/>
    </reaction>
</comment>
<keyword evidence="1 9" id="KW-0808">Transferase</keyword>
<gene>
    <name evidence="9" type="ORF">SAE02_23400</name>
</gene>
<accession>A0A512DNZ2</accession>
<keyword evidence="3" id="KW-0547">Nucleotide-binding</keyword>
<dbReference type="EMBL" id="BJYZ01000009">
    <property type="protein sequence ID" value="GEO38192.1"/>
    <property type="molecule type" value="Genomic_DNA"/>
</dbReference>
<keyword evidence="2" id="KW-0548">Nucleotidyltransferase</keyword>
<evidence type="ECO:0000313" key="10">
    <source>
        <dbReference type="Proteomes" id="UP000321523"/>
    </source>
</evidence>
<comment type="catalytic activity">
    <reaction evidence="7">
        <text>L-tyrosyl-[protein] + ATP = O-(5'-adenylyl)-L-tyrosyl-[protein] + diphosphate</text>
        <dbReference type="Rhea" id="RHEA:54288"/>
        <dbReference type="Rhea" id="RHEA-COMP:10136"/>
        <dbReference type="Rhea" id="RHEA-COMP:13846"/>
        <dbReference type="ChEBI" id="CHEBI:30616"/>
        <dbReference type="ChEBI" id="CHEBI:33019"/>
        <dbReference type="ChEBI" id="CHEBI:46858"/>
        <dbReference type="ChEBI" id="CHEBI:83624"/>
        <dbReference type="EC" id="2.7.7.108"/>
    </reaction>
</comment>
<dbReference type="GO" id="GO:0070733">
    <property type="term" value="F:AMPylase activity"/>
    <property type="evidence" value="ECO:0007669"/>
    <property type="project" value="UniProtKB-EC"/>
</dbReference>
<sequence>MYEPLSDPDTYPGSTVLKNIPDLRDAAALELFEATVTAERAGEPLPAGRLGVRHYQNIHHHLFQDVYRWAGRFRTVRIAKENSTFCYPEFIPAEMERIFGYLKAEKFLNGLVPLEFASGAAHFLAELNAIHPFREGNGRTQLAFMVLLAFRTGHPLDLGQLDPRRFLAAMIASFNGDENALAIVLRNLIARQTAD</sequence>
<feature type="domain" description="Fido" evidence="8">
    <location>
        <begin position="50"/>
        <end position="187"/>
    </location>
</feature>
<comment type="caution">
    <text evidence="9">The sequence shown here is derived from an EMBL/GenBank/DDBJ whole genome shotgun (WGS) entry which is preliminary data.</text>
</comment>
<dbReference type="PANTHER" id="PTHR39560:SF1">
    <property type="entry name" value="PROTEIN ADENYLYLTRANSFERASE FIC-RELATED"/>
    <property type="match status" value="1"/>
</dbReference>
<dbReference type="Gene3D" id="1.10.3290.10">
    <property type="entry name" value="Fido-like domain"/>
    <property type="match status" value="1"/>
</dbReference>
<dbReference type="InterPro" id="IPR036597">
    <property type="entry name" value="Fido-like_dom_sf"/>
</dbReference>
<keyword evidence="10" id="KW-1185">Reference proteome</keyword>
<dbReference type="RefSeq" id="WP_147040351.1">
    <property type="nucleotide sequence ID" value="NZ_BJYZ01000009.1"/>
</dbReference>
<protein>
    <recommendedName>
        <fullName evidence="5">protein adenylyltransferase</fullName>
        <ecNumber evidence="5">2.7.7.108</ecNumber>
    </recommendedName>
</protein>